<dbReference type="AlphaFoldDB" id="A0A0P7TVH3"/>
<evidence type="ECO:0000256" key="2">
    <source>
        <dbReference type="SAM" id="SignalP"/>
    </source>
</evidence>
<gene>
    <name evidence="3" type="ORF">Z043_116264</name>
</gene>
<keyword evidence="2" id="KW-0732">Signal</keyword>
<accession>A0A0P7TVH3</accession>
<evidence type="ECO:0000313" key="3">
    <source>
        <dbReference type="EMBL" id="KPP65332.1"/>
    </source>
</evidence>
<protein>
    <submittedName>
        <fullName evidence="3">Uncharacterized protein</fullName>
    </submittedName>
</protein>
<sequence length="45" mass="4931">MCWFALFGSVWVFHSLPPLPPHGHGFKGAKARPAWSGDRPSKPAT</sequence>
<feature type="region of interest" description="Disordered" evidence="1">
    <location>
        <begin position="25"/>
        <end position="45"/>
    </location>
</feature>
<evidence type="ECO:0000256" key="1">
    <source>
        <dbReference type="SAM" id="MobiDB-lite"/>
    </source>
</evidence>
<comment type="caution">
    <text evidence="3">The sequence shown here is derived from an EMBL/GenBank/DDBJ whole genome shotgun (WGS) entry which is preliminary data.</text>
</comment>
<proteinExistence type="predicted"/>
<evidence type="ECO:0000313" key="4">
    <source>
        <dbReference type="Proteomes" id="UP000034805"/>
    </source>
</evidence>
<feature type="chain" id="PRO_5013130912" evidence="2">
    <location>
        <begin position="16"/>
        <end position="45"/>
    </location>
</feature>
<name>A0A0P7TVH3_SCLFO</name>
<dbReference type="EMBL" id="JARO02006387">
    <property type="protein sequence ID" value="KPP65332.1"/>
    <property type="molecule type" value="Genomic_DNA"/>
</dbReference>
<organism evidence="3 4">
    <name type="scientific">Scleropages formosus</name>
    <name type="common">Asian bonytongue</name>
    <name type="synonym">Osteoglossum formosum</name>
    <dbReference type="NCBI Taxonomy" id="113540"/>
    <lineage>
        <taxon>Eukaryota</taxon>
        <taxon>Metazoa</taxon>
        <taxon>Chordata</taxon>
        <taxon>Craniata</taxon>
        <taxon>Vertebrata</taxon>
        <taxon>Euteleostomi</taxon>
        <taxon>Actinopterygii</taxon>
        <taxon>Neopterygii</taxon>
        <taxon>Teleostei</taxon>
        <taxon>Osteoglossocephala</taxon>
        <taxon>Osteoglossomorpha</taxon>
        <taxon>Osteoglossiformes</taxon>
        <taxon>Osteoglossidae</taxon>
        <taxon>Scleropages</taxon>
    </lineage>
</organism>
<feature type="signal peptide" evidence="2">
    <location>
        <begin position="1"/>
        <end position="15"/>
    </location>
</feature>
<dbReference type="Proteomes" id="UP000034805">
    <property type="component" value="Unassembled WGS sequence"/>
</dbReference>
<reference evidence="3 4" key="1">
    <citation type="submission" date="2015-08" db="EMBL/GenBank/DDBJ databases">
        <title>The genome of the Asian arowana (Scleropages formosus).</title>
        <authorList>
            <person name="Tan M.H."/>
            <person name="Gan H.M."/>
            <person name="Croft L.J."/>
            <person name="Austin C.M."/>
        </authorList>
    </citation>
    <scope>NUCLEOTIDE SEQUENCE [LARGE SCALE GENOMIC DNA]</scope>
    <source>
        <strain evidence="3">Aro1</strain>
    </source>
</reference>